<feature type="transmembrane region" description="Helical" evidence="7">
    <location>
        <begin position="138"/>
        <end position="157"/>
    </location>
</feature>
<reference evidence="9 10" key="1">
    <citation type="submission" date="2024-02" db="EMBL/GenBank/DDBJ databases">
        <title>Deinococcus carri NBRC 110142.</title>
        <authorList>
            <person name="Ichikawa N."/>
            <person name="Katano-Makiyama Y."/>
            <person name="Hidaka K."/>
        </authorList>
    </citation>
    <scope>NUCLEOTIDE SEQUENCE [LARGE SCALE GENOMIC DNA]</scope>
    <source>
        <strain evidence="9 10">NBRC 110142</strain>
    </source>
</reference>
<evidence type="ECO:0000256" key="6">
    <source>
        <dbReference type="ARBA" id="ARBA00023136"/>
    </source>
</evidence>
<sequence>MRRDLPDLLARHWTQLALLLLGVLVPLLFLADLTEDVFRDGGFAWDRTVLAWYAAHRTPGLTAAAETLARLGGVQVLPVVTTAIVLALARVGARAHAWFLTWALAGATLLNVLAKLLFQRPRPTDLGAVLVEQGFSFPSGHAMANMAFGFALVLVFWHTRARWLAVVLGLGWALAVGASRNYLGVHYPTDVLAGFAASIAWVAGLYLILARRWPGLRSAPAREGRRGQG</sequence>
<accession>A0ABP9W5B3</accession>
<dbReference type="PANTHER" id="PTHR14969">
    <property type="entry name" value="SPHINGOSINE-1-PHOSPHATE PHOSPHOHYDROLASE"/>
    <property type="match status" value="1"/>
</dbReference>
<gene>
    <name evidence="9" type="ORF">Dcar01_00895</name>
</gene>
<evidence type="ECO:0000256" key="2">
    <source>
        <dbReference type="ARBA" id="ARBA00022475"/>
    </source>
</evidence>
<evidence type="ECO:0000313" key="10">
    <source>
        <dbReference type="Proteomes" id="UP001401887"/>
    </source>
</evidence>
<dbReference type="RefSeq" id="WP_345461492.1">
    <property type="nucleotide sequence ID" value="NZ_BAABRP010000001.1"/>
</dbReference>
<comment type="subcellular location">
    <subcellularLocation>
        <location evidence="1">Cell membrane</location>
        <topology evidence="1">Multi-pass membrane protein</topology>
    </subcellularLocation>
</comment>
<evidence type="ECO:0000256" key="4">
    <source>
        <dbReference type="ARBA" id="ARBA00022801"/>
    </source>
</evidence>
<evidence type="ECO:0000259" key="8">
    <source>
        <dbReference type="SMART" id="SM00014"/>
    </source>
</evidence>
<feature type="transmembrane region" description="Helical" evidence="7">
    <location>
        <begin position="68"/>
        <end position="89"/>
    </location>
</feature>
<dbReference type="PANTHER" id="PTHR14969:SF62">
    <property type="entry name" value="DECAPRENYLPHOSPHORYL-5-PHOSPHORIBOSE PHOSPHATASE RV3807C-RELATED"/>
    <property type="match status" value="1"/>
</dbReference>
<comment type="caution">
    <text evidence="9">The sequence shown here is derived from an EMBL/GenBank/DDBJ whole genome shotgun (WGS) entry which is preliminary data.</text>
</comment>
<keyword evidence="2" id="KW-1003">Cell membrane</keyword>
<dbReference type="Gene3D" id="1.20.144.10">
    <property type="entry name" value="Phosphatidic acid phosphatase type 2/haloperoxidase"/>
    <property type="match status" value="1"/>
</dbReference>
<keyword evidence="6 7" id="KW-0472">Membrane</keyword>
<evidence type="ECO:0000256" key="5">
    <source>
        <dbReference type="ARBA" id="ARBA00022989"/>
    </source>
</evidence>
<dbReference type="SUPFAM" id="SSF48317">
    <property type="entry name" value="Acid phosphatase/Vanadium-dependent haloperoxidase"/>
    <property type="match status" value="1"/>
</dbReference>
<feature type="transmembrane region" description="Helical" evidence="7">
    <location>
        <begin position="12"/>
        <end position="31"/>
    </location>
</feature>
<feature type="transmembrane region" description="Helical" evidence="7">
    <location>
        <begin position="191"/>
        <end position="209"/>
    </location>
</feature>
<feature type="domain" description="Phosphatidic acid phosphatase type 2/haloperoxidase" evidence="8">
    <location>
        <begin position="97"/>
        <end position="206"/>
    </location>
</feature>
<keyword evidence="3 7" id="KW-0812">Transmembrane</keyword>
<dbReference type="Proteomes" id="UP001401887">
    <property type="component" value="Unassembled WGS sequence"/>
</dbReference>
<evidence type="ECO:0000313" key="9">
    <source>
        <dbReference type="EMBL" id="GAA5512181.1"/>
    </source>
</evidence>
<dbReference type="InterPro" id="IPR000326">
    <property type="entry name" value="PAP2/HPO"/>
</dbReference>
<dbReference type="EMBL" id="BAABRP010000001">
    <property type="protein sequence ID" value="GAA5512181.1"/>
    <property type="molecule type" value="Genomic_DNA"/>
</dbReference>
<dbReference type="InterPro" id="IPR036938">
    <property type="entry name" value="PAP2/HPO_sf"/>
</dbReference>
<name>A0ABP9W5B3_9DEIO</name>
<evidence type="ECO:0000256" key="3">
    <source>
        <dbReference type="ARBA" id="ARBA00022692"/>
    </source>
</evidence>
<protein>
    <recommendedName>
        <fullName evidence="8">Phosphatidic acid phosphatase type 2/haloperoxidase domain-containing protein</fullName>
    </recommendedName>
</protein>
<keyword evidence="4" id="KW-0378">Hydrolase</keyword>
<keyword evidence="10" id="KW-1185">Reference proteome</keyword>
<dbReference type="CDD" id="cd03392">
    <property type="entry name" value="PAP2_like_2"/>
    <property type="match status" value="1"/>
</dbReference>
<proteinExistence type="predicted"/>
<dbReference type="Pfam" id="PF01569">
    <property type="entry name" value="PAP2"/>
    <property type="match status" value="1"/>
</dbReference>
<evidence type="ECO:0000256" key="7">
    <source>
        <dbReference type="SAM" id="Phobius"/>
    </source>
</evidence>
<feature type="transmembrane region" description="Helical" evidence="7">
    <location>
        <begin position="96"/>
        <end position="118"/>
    </location>
</feature>
<organism evidence="9 10">
    <name type="scientific">Deinococcus carri</name>
    <dbReference type="NCBI Taxonomy" id="1211323"/>
    <lineage>
        <taxon>Bacteria</taxon>
        <taxon>Thermotogati</taxon>
        <taxon>Deinococcota</taxon>
        <taxon>Deinococci</taxon>
        <taxon>Deinococcales</taxon>
        <taxon>Deinococcaceae</taxon>
        <taxon>Deinococcus</taxon>
    </lineage>
</organism>
<dbReference type="SMART" id="SM00014">
    <property type="entry name" value="acidPPc"/>
    <property type="match status" value="1"/>
</dbReference>
<feature type="transmembrane region" description="Helical" evidence="7">
    <location>
        <begin position="164"/>
        <end position="185"/>
    </location>
</feature>
<evidence type="ECO:0000256" key="1">
    <source>
        <dbReference type="ARBA" id="ARBA00004651"/>
    </source>
</evidence>
<keyword evidence="5 7" id="KW-1133">Transmembrane helix</keyword>